<evidence type="ECO:0000256" key="1">
    <source>
        <dbReference type="ARBA" id="ARBA00007090"/>
    </source>
</evidence>
<dbReference type="Gene3D" id="3.40.710.10">
    <property type="entry name" value="DD-peptidase/beta-lactamase superfamily"/>
    <property type="match status" value="1"/>
</dbReference>
<dbReference type="InterPro" id="IPR001460">
    <property type="entry name" value="PCN-bd_Tpept"/>
</dbReference>
<keyword evidence="4" id="KW-0645">Protease</keyword>
<evidence type="ECO:0000256" key="2">
    <source>
        <dbReference type="ARBA" id="ARBA00007739"/>
    </source>
</evidence>
<comment type="catalytic activity">
    <reaction evidence="12">
        <text>Preferential cleavage: (Ac)2-L-Lys-D-Ala-|-D-Ala. Also transpeptidation of peptidyl-alanyl moieties that are N-acyl substituents of D-alanine.</text>
        <dbReference type="EC" id="3.4.16.4"/>
    </reaction>
</comment>
<comment type="caution">
    <text evidence="16">The sequence shown here is derived from an EMBL/GenBank/DDBJ whole genome shotgun (WGS) entry which is preliminary data.</text>
</comment>
<feature type="compositionally biased region" description="Low complexity" evidence="14">
    <location>
        <begin position="788"/>
        <end position="806"/>
    </location>
</feature>
<keyword evidence="10" id="KW-0511">Multifunctional enzyme</keyword>
<dbReference type="GO" id="GO:0071555">
    <property type="term" value="P:cell wall organization"/>
    <property type="evidence" value="ECO:0007669"/>
    <property type="project" value="UniProtKB-KW"/>
</dbReference>
<dbReference type="PANTHER" id="PTHR32282">
    <property type="entry name" value="BINDING PROTEIN TRANSPEPTIDASE, PUTATIVE-RELATED"/>
    <property type="match status" value="1"/>
</dbReference>
<dbReference type="SMART" id="SM00740">
    <property type="entry name" value="PASTA"/>
    <property type="match status" value="1"/>
</dbReference>
<dbReference type="GO" id="GO:0008658">
    <property type="term" value="F:penicillin binding"/>
    <property type="evidence" value="ECO:0007669"/>
    <property type="project" value="InterPro"/>
</dbReference>
<dbReference type="PROSITE" id="PS51178">
    <property type="entry name" value="PASTA"/>
    <property type="match status" value="1"/>
</dbReference>
<evidence type="ECO:0000259" key="15">
    <source>
        <dbReference type="PROSITE" id="PS51178"/>
    </source>
</evidence>
<evidence type="ECO:0000256" key="4">
    <source>
        <dbReference type="ARBA" id="ARBA00022670"/>
    </source>
</evidence>
<dbReference type="InterPro" id="IPR023346">
    <property type="entry name" value="Lysozyme-like_dom_sf"/>
</dbReference>
<dbReference type="Proteomes" id="UP001240236">
    <property type="component" value="Unassembled WGS sequence"/>
</dbReference>
<dbReference type="Pfam" id="PF00905">
    <property type="entry name" value="Transpeptidase"/>
    <property type="match status" value="1"/>
</dbReference>
<dbReference type="GO" id="GO:0006508">
    <property type="term" value="P:proteolysis"/>
    <property type="evidence" value="ECO:0007669"/>
    <property type="project" value="UniProtKB-KW"/>
</dbReference>
<keyword evidence="8" id="KW-0133">Cell shape</keyword>
<evidence type="ECO:0000256" key="13">
    <source>
        <dbReference type="ARBA" id="ARBA00049902"/>
    </source>
</evidence>
<evidence type="ECO:0000256" key="9">
    <source>
        <dbReference type="ARBA" id="ARBA00022984"/>
    </source>
</evidence>
<evidence type="ECO:0000256" key="11">
    <source>
        <dbReference type="ARBA" id="ARBA00023316"/>
    </source>
</evidence>
<dbReference type="InterPro" id="IPR050396">
    <property type="entry name" value="Glycosyltr_51/Transpeptidase"/>
</dbReference>
<dbReference type="InterPro" id="IPR036950">
    <property type="entry name" value="PBP_transglycosylase"/>
</dbReference>
<keyword evidence="7" id="KW-0378">Hydrolase</keyword>
<dbReference type="Pfam" id="PF00912">
    <property type="entry name" value="Transgly"/>
    <property type="match status" value="1"/>
</dbReference>
<keyword evidence="5" id="KW-0328">Glycosyltransferase</keyword>
<feature type="compositionally biased region" description="Basic and acidic residues" evidence="14">
    <location>
        <begin position="384"/>
        <end position="398"/>
    </location>
</feature>
<gene>
    <name evidence="16" type="ORF">J2S42_004682</name>
</gene>
<dbReference type="CDD" id="cd06577">
    <property type="entry name" value="PASTA_pknB"/>
    <property type="match status" value="1"/>
</dbReference>
<dbReference type="GO" id="GO:0009252">
    <property type="term" value="P:peptidoglycan biosynthetic process"/>
    <property type="evidence" value="ECO:0007669"/>
    <property type="project" value="UniProtKB-KW"/>
</dbReference>
<reference evidence="16 17" key="1">
    <citation type="submission" date="2023-07" db="EMBL/GenBank/DDBJ databases">
        <title>Sequencing the genomes of 1000 actinobacteria strains.</title>
        <authorList>
            <person name="Klenk H.-P."/>
        </authorList>
    </citation>
    <scope>NUCLEOTIDE SEQUENCE [LARGE SCALE GENOMIC DNA]</scope>
    <source>
        <strain evidence="16 17">DSM 44709</strain>
    </source>
</reference>
<dbReference type="GO" id="GO:0008955">
    <property type="term" value="F:peptidoglycan glycosyltransferase activity"/>
    <property type="evidence" value="ECO:0007669"/>
    <property type="project" value="UniProtKB-EC"/>
</dbReference>
<dbReference type="InterPro" id="IPR012338">
    <property type="entry name" value="Beta-lactam/transpept-like"/>
</dbReference>
<dbReference type="SUPFAM" id="SSF56601">
    <property type="entry name" value="beta-lactamase/transpeptidase-like"/>
    <property type="match status" value="1"/>
</dbReference>
<evidence type="ECO:0000313" key="16">
    <source>
        <dbReference type="EMBL" id="MDQ0368013.1"/>
    </source>
</evidence>
<dbReference type="AlphaFoldDB" id="A0AAE4B1L2"/>
<keyword evidence="6" id="KW-0808">Transferase</keyword>
<evidence type="ECO:0000256" key="10">
    <source>
        <dbReference type="ARBA" id="ARBA00023268"/>
    </source>
</evidence>
<accession>A0AAE4B1L2</accession>
<dbReference type="EMBL" id="JAUSUZ010000001">
    <property type="protein sequence ID" value="MDQ0368013.1"/>
    <property type="molecule type" value="Genomic_DNA"/>
</dbReference>
<keyword evidence="11" id="KW-0961">Cell wall biogenesis/degradation</keyword>
<feature type="domain" description="PASTA" evidence="15">
    <location>
        <begin position="722"/>
        <end position="786"/>
    </location>
</feature>
<feature type="region of interest" description="Disordered" evidence="14">
    <location>
        <begin position="786"/>
        <end position="806"/>
    </location>
</feature>
<organism evidence="16 17">
    <name type="scientific">Catenuloplanes indicus</name>
    <dbReference type="NCBI Taxonomy" id="137267"/>
    <lineage>
        <taxon>Bacteria</taxon>
        <taxon>Bacillati</taxon>
        <taxon>Actinomycetota</taxon>
        <taxon>Actinomycetes</taxon>
        <taxon>Micromonosporales</taxon>
        <taxon>Micromonosporaceae</taxon>
        <taxon>Catenuloplanes</taxon>
    </lineage>
</organism>
<protein>
    <submittedName>
        <fullName evidence="16">Membrane peptidoglycan carboxypeptidase</fullName>
    </submittedName>
</protein>
<evidence type="ECO:0000256" key="3">
    <source>
        <dbReference type="ARBA" id="ARBA00022645"/>
    </source>
</evidence>
<dbReference type="Gene3D" id="3.30.10.20">
    <property type="match status" value="1"/>
</dbReference>
<evidence type="ECO:0000256" key="14">
    <source>
        <dbReference type="SAM" id="MobiDB-lite"/>
    </source>
</evidence>
<sequence length="806" mass="86394">MSWIRKRDHTVFSGAASLGICGLLAGIVVSAAAFPAVAMSGLAAKAGAETFDRLPTELTVRRAPQNTYLYASDNRTLVAMIYDENRKDVEINDIPPVMRNAIIAAEDHNFYRHNGVDMKGIARAFVNNKSGAAQQGASTLTMQYVRMAISYSATRPADVVRATEDTSARKLREMRYAMQVEKEMSKDQILERYLNIAPFGNGAYGVSAASQVYFSKPPKDLSTEEAAMLAGMVKAPSAFDPTTETGRPLALNRRNYVIDNMTEIGAVSPAEAARAKAAPLTVNGTRTPNGCVNSSHNEWGYFCDYVYRWWMEQDEFGDTPYDRERRLKSGGYRIVTSMSVKTQDAARKHVHKRASDGNRNAIMVAAVEPGTGRVQALAVNRVYKNDDAHNEPNSDPAKRRNGLKGTYPNTTNPVITGSADVHGYQGGSVFKMFALVAALEKGYPLSYSIYAPETYHSRYVVAASSPAACPGRALYCPKNAVKSMAGVHNMWTAFGASVNTYFIPLQERAGAENAVDVAKRLGIKFRAANDARFADDEDAASQWGAFALGVSSTTPLDLANAYATLAADGRHCEPIPVIEIRQEGKPLPAAAPRCNQAVAKDVARAAIDAARCPVGDRSETSRCRGATAAYVRRAVGHPVAGKSGTTDGERTAAFVATTKQLTVAGIVADTDNANTTMRGGGDGWGNPHTEAVNPAVYLTLADAMEGMEVEDFTPPSQRMINGKQVNIPNVRCDSEPDARTRLVARGFEVQVAAGRWDSHCPAGTVASTEPGGSTIEGGVVVLRLSTGRSPRQAAPSPSASVSARPG</sequence>
<evidence type="ECO:0000313" key="17">
    <source>
        <dbReference type="Proteomes" id="UP001240236"/>
    </source>
</evidence>
<comment type="similarity">
    <text evidence="1">In the C-terminal section; belongs to the transpeptidase family.</text>
</comment>
<dbReference type="SUPFAM" id="SSF53955">
    <property type="entry name" value="Lysozyme-like"/>
    <property type="match status" value="1"/>
</dbReference>
<feature type="region of interest" description="Disordered" evidence="14">
    <location>
        <begin position="384"/>
        <end position="411"/>
    </location>
</feature>
<dbReference type="FunFam" id="1.10.3810.10:FF:000001">
    <property type="entry name" value="Penicillin-binding protein 1A"/>
    <property type="match status" value="1"/>
</dbReference>
<dbReference type="GO" id="GO:0008360">
    <property type="term" value="P:regulation of cell shape"/>
    <property type="evidence" value="ECO:0007669"/>
    <property type="project" value="UniProtKB-KW"/>
</dbReference>
<name>A0AAE4B1L2_9ACTN</name>
<dbReference type="PANTHER" id="PTHR32282:SF33">
    <property type="entry name" value="PEPTIDOGLYCAN GLYCOSYLTRANSFERASE"/>
    <property type="match status" value="1"/>
</dbReference>
<dbReference type="GO" id="GO:0009002">
    <property type="term" value="F:serine-type D-Ala-D-Ala carboxypeptidase activity"/>
    <property type="evidence" value="ECO:0007669"/>
    <property type="project" value="UniProtKB-EC"/>
</dbReference>
<evidence type="ECO:0000256" key="7">
    <source>
        <dbReference type="ARBA" id="ARBA00022801"/>
    </source>
</evidence>
<dbReference type="GO" id="GO:0030288">
    <property type="term" value="C:outer membrane-bounded periplasmic space"/>
    <property type="evidence" value="ECO:0007669"/>
    <property type="project" value="TreeGrafter"/>
</dbReference>
<comment type="similarity">
    <text evidence="2">In the N-terminal section; belongs to the glycosyltransferase 51 family.</text>
</comment>
<evidence type="ECO:0000256" key="12">
    <source>
        <dbReference type="ARBA" id="ARBA00034000"/>
    </source>
</evidence>
<keyword evidence="17" id="KW-1185">Reference proteome</keyword>
<dbReference type="InterPro" id="IPR001264">
    <property type="entry name" value="Glyco_trans_51"/>
</dbReference>
<dbReference type="Gene3D" id="1.10.3810.10">
    <property type="entry name" value="Biosynthetic peptidoglycan transglycosylase-like"/>
    <property type="match status" value="1"/>
</dbReference>
<evidence type="ECO:0000256" key="5">
    <source>
        <dbReference type="ARBA" id="ARBA00022676"/>
    </source>
</evidence>
<keyword evidence="3 16" id="KW-0121">Carboxypeptidase</keyword>
<dbReference type="InterPro" id="IPR005543">
    <property type="entry name" value="PASTA_dom"/>
</dbReference>
<keyword evidence="9" id="KW-0573">Peptidoglycan synthesis</keyword>
<evidence type="ECO:0000256" key="6">
    <source>
        <dbReference type="ARBA" id="ARBA00022679"/>
    </source>
</evidence>
<comment type="catalytic activity">
    <reaction evidence="13">
        <text>[GlcNAc-(1-&gt;4)-Mur2Ac(oyl-L-Ala-gamma-D-Glu-L-Lys-D-Ala-D-Ala)](n)-di-trans,octa-cis-undecaprenyl diphosphate + beta-D-GlcNAc-(1-&gt;4)-Mur2Ac(oyl-L-Ala-gamma-D-Glu-L-Lys-D-Ala-D-Ala)-di-trans,octa-cis-undecaprenyl diphosphate = [GlcNAc-(1-&gt;4)-Mur2Ac(oyl-L-Ala-gamma-D-Glu-L-Lys-D-Ala-D-Ala)](n+1)-di-trans,octa-cis-undecaprenyl diphosphate + di-trans,octa-cis-undecaprenyl diphosphate + H(+)</text>
        <dbReference type="Rhea" id="RHEA:23708"/>
        <dbReference type="Rhea" id="RHEA-COMP:9602"/>
        <dbReference type="Rhea" id="RHEA-COMP:9603"/>
        <dbReference type="ChEBI" id="CHEBI:15378"/>
        <dbReference type="ChEBI" id="CHEBI:58405"/>
        <dbReference type="ChEBI" id="CHEBI:60033"/>
        <dbReference type="ChEBI" id="CHEBI:78435"/>
        <dbReference type="EC" id="2.4.99.28"/>
    </reaction>
</comment>
<proteinExistence type="inferred from homology"/>
<evidence type="ECO:0000256" key="8">
    <source>
        <dbReference type="ARBA" id="ARBA00022960"/>
    </source>
</evidence>